<evidence type="ECO:0000313" key="3">
    <source>
        <dbReference type="Proteomes" id="UP001333110"/>
    </source>
</evidence>
<dbReference type="EMBL" id="JAUNZN010000003">
    <property type="protein sequence ID" value="KAK4824217.1"/>
    <property type="molecule type" value="Genomic_DNA"/>
</dbReference>
<comment type="caution">
    <text evidence="2">The sequence shown here is derived from an EMBL/GenBank/DDBJ whole genome shotgun (WGS) entry which is preliminary data.</text>
</comment>
<evidence type="ECO:0000313" key="2">
    <source>
        <dbReference type="EMBL" id="KAK4824217.1"/>
    </source>
</evidence>
<accession>A0AAN7NFF4</accession>
<keyword evidence="3" id="KW-1185">Reference proteome</keyword>
<name>A0AAN7NFF4_MYCAM</name>
<protein>
    <submittedName>
        <fullName evidence="2">Uncharacterized protein</fullName>
    </submittedName>
</protein>
<feature type="region of interest" description="Disordered" evidence="1">
    <location>
        <begin position="1"/>
        <end position="53"/>
    </location>
</feature>
<dbReference type="AlphaFoldDB" id="A0AAN7NFF4"/>
<evidence type="ECO:0000256" key="1">
    <source>
        <dbReference type="SAM" id="MobiDB-lite"/>
    </source>
</evidence>
<organism evidence="2 3">
    <name type="scientific">Mycteria americana</name>
    <name type="common">Wood stork</name>
    <dbReference type="NCBI Taxonomy" id="33587"/>
    <lineage>
        <taxon>Eukaryota</taxon>
        <taxon>Metazoa</taxon>
        <taxon>Chordata</taxon>
        <taxon>Craniata</taxon>
        <taxon>Vertebrata</taxon>
        <taxon>Euteleostomi</taxon>
        <taxon>Archelosauria</taxon>
        <taxon>Archosauria</taxon>
        <taxon>Dinosauria</taxon>
        <taxon>Saurischia</taxon>
        <taxon>Theropoda</taxon>
        <taxon>Coelurosauria</taxon>
        <taxon>Aves</taxon>
        <taxon>Neognathae</taxon>
        <taxon>Neoaves</taxon>
        <taxon>Aequornithes</taxon>
        <taxon>Ciconiiformes</taxon>
        <taxon>Ciconiidae</taxon>
        <taxon>Mycteria</taxon>
    </lineage>
</organism>
<gene>
    <name evidence="2" type="ORF">QYF61_012131</name>
</gene>
<reference evidence="2 3" key="1">
    <citation type="journal article" date="2023" name="J. Hered.">
        <title>Chromosome-level genome of the wood stork (Mycteria americana) provides insight into avian chromosome evolution.</title>
        <authorList>
            <person name="Flamio R. Jr."/>
            <person name="Ramstad K.M."/>
        </authorList>
    </citation>
    <scope>NUCLEOTIDE SEQUENCE [LARGE SCALE GENOMIC DNA]</scope>
    <source>
        <strain evidence="2">JAX WOST 10</strain>
    </source>
</reference>
<sequence length="188" mass="20605">MSALLPKPSPKAGRDLEEHKPEELLGHPSPPSWQNTQARLGPNECDEKNRPSARSCTWVGATPSINAGWEMKGWRAALLPVEKDLGVLVDEKLDMSWLCMLAAQKANRILGCIQSSGEGGDSALLRPPLQHCVQIWGPQHRKDMDLLERVQRRCRGLAPAKHHAAARSLPPGGSGERIGRVKVRKLVG</sequence>
<feature type="compositionally biased region" description="Basic and acidic residues" evidence="1">
    <location>
        <begin position="12"/>
        <end position="25"/>
    </location>
</feature>
<proteinExistence type="predicted"/>
<dbReference type="PANTHER" id="PTHR33332">
    <property type="entry name" value="REVERSE TRANSCRIPTASE DOMAIN-CONTAINING PROTEIN"/>
    <property type="match status" value="1"/>
</dbReference>
<dbReference type="Proteomes" id="UP001333110">
    <property type="component" value="Unassembled WGS sequence"/>
</dbReference>